<feature type="compositionally biased region" description="Polar residues" evidence="1">
    <location>
        <begin position="434"/>
        <end position="449"/>
    </location>
</feature>
<dbReference type="InterPro" id="IPR009057">
    <property type="entry name" value="Homeodomain-like_sf"/>
</dbReference>
<feature type="region of interest" description="Disordered" evidence="1">
    <location>
        <begin position="489"/>
        <end position="599"/>
    </location>
</feature>
<dbReference type="SMART" id="SM00717">
    <property type="entry name" value="SANT"/>
    <property type="match status" value="3"/>
</dbReference>
<dbReference type="PROSITE" id="PS51294">
    <property type="entry name" value="HTH_MYB"/>
    <property type="match status" value="1"/>
</dbReference>
<dbReference type="InterPro" id="IPR017930">
    <property type="entry name" value="Myb_dom"/>
</dbReference>
<evidence type="ECO:0000256" key="1">
    <source>
        <dbReference type="SAM" id="MobiDB-lite"/>
    </source>
</evidence>
<dbReference type="PROSITE" id="PS50090">
    <property type="entry name" value="MYB_LIKE"/>
    <property type="match status" value="2"/>
</dbReference>
<organism evidence="4 5">
    <name type="scientific">Teratosphaeria destructans</name>
    <dbReference type="NCBI Taxonomy" id="418781"/>
    <lineage>
        <taxon>Eukaryota</taxon>
        <taxon>Fungi</taxon>
        <taxon>Dikarya</taxon>
        <taxon>Ascomycota</taxon>
        <taxon>Pezizomycotina</taxon>
        <taxon>Dothideomycetes</taxon>
        <taxon>Dothideomycetidae</taxon>
        <taxon>Mycosphaerellales</taxon>
        <taxon>Teratosphaeriaceae</taxon>
        <taxon>Teratosphaeria</taxon>
    </lineage>
</organism>
<sequence length="739" mass="81502">RRKEGRKLYHTSNQTNRVIACRCRNTSQNQQKRSVQPPGSTPTPGAYSASPSQLTLPSDASATGFTNPYQTQTYGYAPSPHNPTGPFAFPQPQYSHHLQQTDYKPLQQQHPQLGQQIPQHPSTGARKRRVSELEGVLPGPAGGSATAYGHPTGLVTGPGVGEADLGLGLAPSHSQLPSPTVKKGRTNTPWTPAEEQRLKTLRDAGSSWSEIAKTFPTRTEGSVKKHWYKDMHYAEFAEDEVSSFSAALLQAIKDYENNKWKVIGQKVGKPAKSRAGRRQSLYSDKTANLVVPALASHLTQHSGLYCATDSLCIERQRAVWDVAIVADPFSNYAFGYGGHAQTSKAVDITPVTAAAYQQMLTQSFQPLHPQDQYYPTHQQQQVEQLYPHQPQPQPQLHPPQLYHQSQHGATTMLPSHSTTTEPAYIEQPQLMSAQIQAQRSMSQVSSQYDSPYESPELLRYQPVTSSSRKRRHPSEDYTYDLAGSAQLQVQAAAPGGKTSAELTPHGPHARPRSGASSYHVPSQHTSPHPGNAQAVTQSYQTSAPTHHHHRLPHQPPPMKSQRMGYEDSPGSTDEHGPPSVVGQPGMPAPAPRPKGPKLKFTSEDDALLVELKESKNLTWKQIADFFPGRSSGTLQVRYCTKLKAKTTVWTEEMLQRLRSAMEEYEIDRWRIISSKVGNGFSAAACKERALELHTEPVTETTEQDETSHRSQHEATTGGLAHHPYAQAEAYDFPRIAEAS</sequence>
<proteinExistence type="predicted"/>
<feature type="region of interest" description="Disordered" evidence="1">
    <location>
        <begin position="434"/>
        <end position="474"/>
    </location>
</feature>
<accession>A0A9W7SSM9</accession>
<dbReference type="GO" id="GO:0045944">
    <property type="term" value="P:positive regulation of transcription by RNA polymerase II"/>
    <property type="evidence" value="ECO:0007669"/>
    <property type="project" value="TreeGrafter"/>
</dbReference>
<feature type="region of interest" description="Disordered" evidence="1">
    <location>
        <begin position="21"/>
        <end position="94"/>
    </location>
</feature>
<feature type="compositionally biased region" description="Polar residues" evidence="1">
    <location>
        <begin position="514"/>
        <end position="543"/>
    </location>
</feature>
<evidence type="ECO:0000313" key="4">
    <source>
        <dbReference type="EMBL" id="KAH9828064.1"/>
    </source>
</evidence>
<feature type="region of interest" description="Disordered" evidence="1">
    <location>
        <begin position="696"/>
        <end position="723"/>
    </location>
</feature>
<feature type="compositionally biased region" description="Polar residues" evidence="1">
    <location>
        <begin position="24"/>
        <end position="38"/>
    </location>
</feature>
<dbReference type="AlphaFoldDB" id="A0A9W7SSM9"/>
<dbReference type="InterPro" id="IPR050560">
    <property type="entry name" value="MYB_TF"/>
</dbReference>
<feature type="domain" description="Myb-like" evidence="2">
    <location>
        <begin position="182"/>
        <end position="231"/>
    </location>
</feature>
<gene>
    <name evidence="4" type="ORF">Tdes44962_MAKER02614</name>
</gene>
<feature type="domain" description="Myb-like" evidence="2">
    <location>
        <begin position="592"/>
        <end position="642"/>
    </location>
</feature>
<dbReference type="InterPro" id="IPR001005">
    <property type="entry name" value="SANT/Myb"/>
</dbReference>
<dbReference type="Pfam" id="PF13921">
    <property type="entry name" value="Myb_DNA-bind_6"/>
    <property type="match status" value="1"/>
</dbReference>
<dbReference type="GO" id="GO:0000981">
    <property type="term" value="F:DNA-binding transcription factor activity, RNA polymerase II-specific"/>
    <property type="evidence" value="ECO:0007669"/>
    <property type="project" value="TreeGrafter"/>
</dbReference>
<dbReference type="OrthoDB" id="2143914at2759"/>
<dbReference type="GO" id="GO:0005634">
    <property type="term" value="C:nucleus"/>
    <property type="evidence" value="ECO:0007669"/>
    <property type="project" value="TreeGrafter"/>
</dbReference>
<name>A0A9W7SSM9_9PEZI</name>
<feature type="compositionally biased region" description="Polar residues" evidence="1">
    <location>
        <begin position="405"/>
        <end position="419"/>
    </location>
</feature>
<reference evidence="4 5" key="1">
    <citation type="journal article" date="2018" name="IMA Fungus">
        <title>IMA Genome-F 10: Nine draft genome sequences of Claviceps purpurea s.lat., including C. arundinis, C. humidiphila, and C. cf. spartinae, pseudomolecules for the pitch canker pathogen Fusarium circinatum, draft genome of Davidsoniella eucalypti, Grosmannia galeiformis, Quambalaria eucalypti, and Teratosphaeria destructans.</title>
        <authorList>
            <person name="Wingfield B.D."/>
            <person name="Liu M."/>
            <person name="Nguyen H.D."/>
            <person name="Lane F.A."/>
            <person name="Morgan S.W."/>
            <person name="De Vos L."/>
            <person name="Wilken P.M."/>
            <person name="Duong T.A."/>
            <person name="Aylward J."/>
            <person name="Coetzee M.P."/>
            <person name="Dadej K."/>
            <person name="De Beer Z.W."/>
            <person name="Findlay W."/>
            <person name="Havenga M."/>
            <person name="Kolarik M."/>
            <person name="Menzies J.G."/>
            <person name="Naidoo K."/>
            <person name="Pochopski O."/>
            <person name="Shoukouhi P."/>
            <person name="Santana Q.C."/>
            <person name="Seifert K.A."/>
            <person name="Soal N."/>
            <person name="Steenkamp E.T."/>
            <person name="Tatham C.T."/>
            <person name="van der Nest M.A."/>
            <person name="Wingfield M.J."/>
        </authorList>
    </citation>
    <scope>NUCLEOTIDE SEQUENCE [LARGE SCALE GENOMIC DNA]</scope>
    <source>
        <strain evidence="4">CMW44962</strain>
    </source>
</reference>
<dbReference type="Proteomes" id="UP001138500">
    <property type="component" value="Unassembled WGS sequence"/>
</dbReference>
<dbReference type="PANTHER" id="PTHR45614:SF238">
    <property type="entry name" value="MYB-LIKE TRANSCRIPTION FACTOR (EUROFUNG)"/>
    <property type="match status" value="1"/>
</dbReference>
<feature type="domain" description="HTH myb-type" evidence="3">
    <location>
        <begin position="182"/>
        <end position="235"/>
    </location>
</feature>
<evidence type="ECO:0000259" key="2">
    <source>
        <dbReference type="PROSITE" id="PS50090"/>
    </source>
</evidence>
<dbReference type="GO" id="GO:0000978">
    <property type="term" value="F:RNA polymerase II cis-regulatory region sequence-specific DNA binding"/>
    <property type="evidence" value="ECO:0007669"/>
    <property type="project" value="TreeGrafter"/>
</dbReference>
<evidence type="ECO:0000313" key="5">
    <source>
        <dbReference type="Proteomes" id="UP001138500"/>
    </source>
</evidence>
<protein>
    <submittedName>
        <fullName evidence="4">Myb-like DNA-binding domain</fullName>
    </submittedName>
</protein>
<dbReference type="SUPFAM" id="SSF46689">
    <property type="entry name" value="Homeodomain-like"/>
    <property type="match status" value="3"/>
</dbReference>
<keyword evidence="5" id="KW-1185">Reference proteome</keyword>
<dbReference type="Pfam" id="PF00249">
    <property type="entry name" value="Myb_DNA-binding"/>
    <property type="match status" value="1"/>
</dbReference>
<feature type="region of interest" description="Disordered" evidence="1">
    <location>
        <begin position="388"/>
        <end position="419"/>
    </location>
</feature>
<dbReference type="PANTHER" id="PTHR45614">
    <property type="entry name" value="MYB PROTEIN-RELATED"/>
    <property type="match status" value="1"/>
</dbReference>
<dbReference type="CDD" id="cd00167">
    <property type="entry name" value="SANT"/>
    <property type="match status" value="3"/>
</dbReference>
<dbReference type="EMBL" id="RIBY02001834">
    <property type="protein sequence ID" value="KAH9828064.1"/>
    <property type="molecule type" value="Genomic_DNA"/>
</dbReference>
<dbReference type="GO" id="GO:0000278">
    <property type="term" value="P:mitotic cell cycle"/>
    <property type="evidence" value="ECO:0007669"/>
    <property type="project" value="TreeGrafter"/>
</dbReference>
<evidence type="ECO:0000259" key="3">
    <source>
        <dbReference type="PROSITE" id="PS51294"/>
    </source>
</evidence>
<dbReference type="Gene3D" id="1.10.10.60">
    <property type="entry name" value="Homeodomain-like"/>
    <property type="match status" value="3"/>
</dbReference>
<reference evidence="4 5" key="2">
    <citation type="journal article" date="2021" name="Curr. Genet.">
        <title>Genetic response to nitrogen starvation in the aggressive Eucalyptus foliar pathogen Teratosphaeria destructans.</title>
        <authorList>
            <person name="Havenga M."/>
            <person name="Wingfield B.D."/>
            <person name="Wingfield M.J."/>
            <person name="Dreyer L.L."/>
            <person name="Roets F."/>
            <person name="Aylward J."/>
        </authorList>
    </citation>
    <scope>NUCLEOTIDE SEQUENCE [LARGE SCALE GENOMIC DNA]</scope>
    <source>
        <strain evidence="4">CMW44962</strain>
    </source>
</reference>
<feature type="compositionally biased region" description="Polar residues" evidence="1">
    <location>
        <begin position="49"/>
        <end position="74"/>
    </location>
</feature>
<feature type="non-terminal residue" evidence="4">
    <location>
        <position position="1"/>
    </location>
</feature>
<comment type="caution">
    <text evidence="4">The sequence shown here is derived from an EMBL/GenBank/DDBJ whole genome shotgun (WGS) entry which is preliminary data.</text>
</comment>